<evidence type="ECO:0000313" key="2">
    <source>
        <dbReference type="Proteomes" id="UP000681722"/>
    </source>
</evidence>
<sequence length="119" mass="13986">INKRLISIEQRIDQLEYQNYYLEQSVNKRERHSRQFNLRFIGLKEQEGGEMTNRIVECAQKAAINLHTEDIELSHPIGASKEGVSRPVIARFLSRVKLRSFLLQRKKVKDLTSITIYED</sequence>
<dbReference type="OrthoDB" id="5960234at2759"/>
<gene>
    <name evidence="1" type="ORF">SRO942_LOCUS48480</name>
</gene>
<evidence type="ECO:0000313" key="1">
    <source>
        <dbReference type="EMBL" id="CAF4590673.1"/>
    </source>
</evidence>
<dbReference type="AlphaFoldDB" id="A0A8S2YZK8"/>
<protein>
    <submittedName>
        <fullName evidence="1">Uncharacterized protein</fullName>
    </submittedName>
</protein>
<accession>A0A8S2YZK8</accession>
<comment type="caution">
    <text evidence="1">The sequence shown here is derived from an EMBL/GenBank/DDBJ whole genome shotgun (WGS) entry which is preliminary data.</text>
</comment>
<proteinExistence type="predicted"/>
<reference evidence="1" key="1">
    <citation type="submission" date="2021-02" db="EMBL/GenBank/DDBJ databases">
        <authorList>
            <person name="Nowell W R."/>
        </authorList>
    </citation>
    <scope>NUCLEOTIDE SEQUENCE</scope>
</reference>
<feature type="non-terminal residue" evidence="1">
    <location>
        <position position="1"/>
    </location>
</feature>
<dbReference type="Proteomes" id="UP000681722">
    <property type="component" value="Unassembled WGS sequence"/>
</dbReference>
<organism evidence="1 2">
    <name type="scientific">Didymodactylos carnosus</name>
    <dbReference type="NCBI Taxonomy" id="1234261"/>
    <lineage>
        <taxon>Eukaryota</taxon>
        <taxon>Metazoa</taxon>
        <taxon>Spiralia</taxon>
        <taxon>Gnathifera</taxon>
        <taxon>Rotifera</taxon>
        <taxon>Eurotatoria</taxon>
        <taxon>Bdelloidea</taxon>
        <taxon>Philodinida</taxon>
        <taxon>Philodinidae</taxon>
        <taxon>Didymodactylos</taxon>
    </lineage>
</organism>
<dbReference type="EMBL" id="CAJOBC010124956">
    <property type="protein sequence ID" value="CAF4590673.1"/>
    <property type="molecule type" value="Genomic_DNA"/>
</dbReference>
<name>A0A8S2YZK8_9BILA</name>